<sequence>MTQNKIIVTIGRQFGSGGHEVGRRLASELGISFYDHEFVDMAVKKTGFHADYVKDNEEKAPDFVSGAMFSGMEMYQPSPYDRIQAEEYKLIRDIASKESCVIVGRAADYILSDQSHVSIFLFAPMEDRVKRKMALLKPEDAAKMTPSSMEKIVKQMDKQRKRYYEYYTDMKWGARDSYDLLINTSQSGIDGAVKIIRTYIDECRGESIMPN</sequence>
<organism evidence="1 2">
    <name type="scientific">Mogibacterium kristiansenii</name>
    <dbReference type="NCBI Taxonomy" id="2606708"/>
    <lineage>
        <taxon>Bacteria</taxon>
        <taxon>Bacillati</taxon>
        <taxon>Bacillota</taxon>
        <taxon>Clostridia</taxon>
        <taxon>Peptostreptococcales</taxon>
        <taxon>Anaerovoracaceae</taxon>
        <taxon>Mogibacterium</taxon>
    </lineage>
</organism>
<protein>
    <submittedName>
        <fullName evidence="1">Cytidylate kinase-like family protein</fullName>
    </submittedName>
</protein>
<dbReference type="EMBL" id="VUNA01000007">
    <property type="protein sequence ID" value="MST70606.1"/>
    <property type="molecule type" value="Genomic_DNA"/>
</dbReference>
<keyword evidence="1" id="KW-0418">Kinase</keyword>
<proteinExistence type="predicted"/>
<evidence type="ECO:0000313" key="1">
    <source>
        <dbReference type="EMBL" id="MST70606.1"/>
    </source>
</evidence>
<keyword evidence="1" id="KW-0808">Transferase</keyword>
<dbReference type="SUPFAM" id="SSF52540">
    <property type="entry name" value="P-loop containing nucleoside triphosphate hydrolases"/>
    <property type="match status" value="1"/>
</dbReference>
<accession>A0A6N7XKZ7</accession>
<name>A0A6N7XKZ7_9FIRM</name>
<dbReference type="RefSeq" id="WP_154554172.1">
    <property type="nucleotide sequence ID" value="NZ_JAQXUZ010000012.1"/>
</dbReference>
<dbReference type="AlphaFoldDB" id="A0A6N7XKZ7"/>
<evidence type="ECO:0000313" key="2">
    <source>
        <dbReference type="Proteomes" id="UP000469424"/>
    </source>
</evidence>
<comment type="caution">
    <text evidence="1">The sequence shown here is derived from an EMBL/GenBank/DDBJ whole genome shotgun (WGS) entry which is preliminary data.</text>
</comment>
<keyword evidence="2" id="KW-1185">Reference proteome</keyword>
<dbReference type="Gene3D" id="3.40.50.300">
    <property type="entry name" value="P-loop containing nucleotide triphosphate hydrolases"/>
    <property type="match status" value="1"/>
</dbReference>
<dbReference type="Proteomes" id="UP000469424">
    <property type="component" value="Unassembled WGS sequence"/>
</dbReference>
<dbReference type="GO" id="GO:0016301">
    <property type="term" value="F:kinase activity"/>
    <property type="evidence" value="ECO:0007669"/>
    <property type="project" value="UniProtKB-KW"/>
</dbReference>
<gene>
    <name evidence="1" type="ORF">FYJ65_04490</name>
</gene>
<reference evidence="1 2" key="1">
    <citation type="submission" date="2019-08" db="EMBL/GenBank/DDBJ databases">
        <title>In-depth cultivation of the pig gut microbiome towards novel bacterial diversity and tailored functional studies.</title>
        <authorList>
            <person name="Wylensek D."/>
            <person name="Hitch T.C.A."/>
            <person name="Clavel T."/>
        </authorList>
    </citation>
    <scope>NUCLEOTIDE SEQUENCE [LARGE SCALE GENOMIC DNA]</scope>
    <source>
        <strain evidence="1 2">WCA-MUC-591-APC-4B</strain>
    </source>
</reference>
<dbReference type="InterPro" id="IPR027417">
    <property type="entry name" value="P-loop_NTPase"/>
</dbReference>
<dbReference type="Pfam" id="PF13189">
    <property type="entry name" value="Cytidylate_kin2"/>
    <property type="match status" value="1"/>
</dbReference>